<reference evidence="1 2" key="1">
    <citation type="submission" date="2018-08" db="EMBL/GenBank/DDBJ databases">
        <title>A genome reference for cultivated species of the human gut microbiota.</title>
        <authorList>
            <person name="Zou Y."/>
            <person name="Xue W."/>
            <person name="Luo G."/>
        </authorList>
    </citation>
    <scope>NUCLEOTIDE SEQUENCE [LARGE SCALE GENOMIC DNA]</scope>
    <source>
        <strain evidence="1 2">AF14-26</strain>
    </source>
</reference>
<name>A0A412Y700_BACFG</name>
<protein>
    <recommendedName>
        <fullName evidence="3">Transposase</fullName>
    </recommendedName>
</protein>
<evidence type="ECO:0000313" key="2">
    <source>
        <dbReference type="Proteomes" id="UP000286270"/>
    </source>
</evidence>
<proteinExistence type="predicted"/>
<comment type="caution">
    <text evidence="1">The sequence shown here is derived from an EMBL/GenBank/DDBJ whole genome shotgun (WGS) entry which is preliminary data.</text>
</comment>
<dbReference type="EMBL" id="QRZH01000009">
    <property type="protein sequence ID" value="RGV53181.1"/>
    <property type="molecule type" value="Genomic_DNA"/>
</dbReference>
<dbReference type="Proteomes" id="UP000286270">
    <property type="component" value="Unassembled WGS sequence"/>
</dbReference>
<sequence>MLAITGSMNIGFIANVNDMRMGRRRLIDIAKDRFPNPYNVDMFAFMPKNRQLMKLVRYENRMYMLYELESERGYKFMHPVYEYGRVTHFQLDFILRSTMNPCSLK</sequence>
<dbReference type="RefSeq" id="WP_122142705.1">
    <property type="nucleotide sequence ID" value="NZ_JAFKPL010000009.1"/>
</dbReference>
<gene>
    <name evidence="1" type="ORF">DWW08_12325</name>
</gene>
<dbReference type="AlphaFoldDB" id="A0A412Y700"/>
<evidence type="ECO:0008006" key="3">
    <source>
        <dbReference type="Google" id="ProtNLM"/>
    </source>
</evidence>
<organism evidence="1 2">
    <name type="scientific">Bacteroides fragilis</name>
    <dbReference type="NCBI Taxonomy" id="817"/>
    <lineage>
        <taxon>Bacteria</taxon>
        <taxon>Pseudomonadati</taxon>
        <taxon>Bacteroidota</taxon>
        <taxon>Bacteroidia</taxon>
        <taxon>Bacteroidales</taxon>
        <taxon>Bacteroidaceae</taxon>
        <taxon>Bacteroides</taxon>
    </lineage>
</organism>
<accession>A0A412Y700</accession>
<evidence type="ECO:0000313" key="1">
    <source>
        <dbReference type="EMBL" id="RGV53181.1"/>
    </source>
</evidence>